<evidence type="ECO:0000313" key="3">
    <source>
        <dbReference type="Proteomes" id="UP000335636"/>
    </source>
</evidence>
<keyword evidence="3" id="KW-1185">Reference proteome</keyword>
<proteinExistence type="predicted"/>
<protein>
    <submittedName>
        <fullName evidence="2">Uncharacterized protein</fullName>
    </submittedName>
</protein>
<evidence type="ECO:0000256" key="1">
    <source>
        <dbReference type="SAM" id="MobiDB-lite"/>
    </source>
</evidence>
<accession>A0A5E4BGM8</accession>
<dbReference type="AlphaFoldDB" id="A0A5E4BGM8"/>
<name>A0A5E4BGM8_MARMO</name>
<feature type="region of interest" description="Disordered" evidence="1">
    <location>
        <begin position="13"/>
        <end position="45"/>
    </location>
</feature>
<sequence length="71" mass="7659">MFGGEQRVVPIAQASLHLSSGEDAKGALKASRPPPSESKPRARGFGNPLSPYCWHQLLAQWQGSLNGDQED</sequence>
<reference evidence="2" key="1">
    <citation type="submission" date="2019-04" db="EMBL/GenBank/DDBJ databases">
        <authorList>
            <person name="Alioto T."/>
            <person name="Alioto T."/>
        </authorList>
    </citation>
    <scope>NUCLEOTIDE SEQUENCE [LARGE SCALE GENOMIC DNA]</scope>
</reference>
<dbReference type="EMBL" id="CABDUW010000417">
    <property type="protein sequence ID" value="VTJ68190.1"/>
    <property type="molecule type" value="Genomic_DNA"/>
</dbReference>
<organism evidence="2 3">
    <name type="scientific">Marmota monax</name>
    <name type="common">Woodchuck</name>
    <dbReference type="NCBI Taxonomy" id="9995"/>
    <lineage>
        <taxon>Eukaryota</taxon>
        <taxon>Metazoa</taxon>
        <taxon>Chordata</taxon>
        <taxon>Craniata</taxon>
        <taxon>Vertebrata</taxon>
        <taxon>Euteleostomi</taxon>
        <taxon>Mammalia</taxon>
        <taxon>Eutheria</taxon>
        <taxon>Euarchontoglires</taxon>
        <taxon>Glires</taxon>
        <taxon>Rodentia</taxon>
        <taxon>Sciuromorpha</taxon>
        <taxon>Sciuridae</taxon>
        <taxon>Xerinae</taxon>
        <taxon>Marmotini</taxon>
        <taxon>Marmota</taxon>
    </lineage>
</organism>
<gene>
    <name evidence="2" type="ORF">MONAX_5E018192</name>
</gene>
<evidence type="ECO:0000313" key="2">
    <source>
        <dbReference type="EMBL" id="VTJ68190.1"/>
    </source>
</evidence>
<comment type="caution">
    <text evidence="2">The sequence shown here is derived from an EMBL/GenBank/DDBJ whole genome shotgun (WGS) entry which is preliminary data.</text>
</comment>
<dbReference type="Proteomes" id="UP000335636">
    <property type="component" value="Unassembled WGS sequence"/>
</dbReference>